<dbReference type="Gene3D" id="1.10.10.60">
    <property type="entry name" value="Homeodomain-like"/>
    <property type="match status" value="1"/>
</dbReference>
<dbReference type="PANTHER" id="PTHR47506">
    <property type="entry name" value="TRANSCRIPTIONAL REGULATORY PROTEIN"/>
    <property type="match status" value="1"/>
</dbReference>
<dbReference type="PRINTS" id="PR00455">
    <property type="entry name" value="HTHTETR"/>
</dbReference>
<keyword evidence="7" id="KW-1185">Reference proteome</keyword>
<keyword evidence="1" id="KW-0805">Transcription regulation</keyword>
<evidence type="ECO:0000256" key="3">
    <source>
        <dbReference type="ARBA" id="ARBA00023163"/>
    </source>
</evidence>
<dbReference type="InterPro" id="IPR011075">
    <property type="entry name" value="TetR_C"/>
</dbReference>
<evidence type="ECO:0000259" key="5">
    <source>
        <dbReference type="PROSITE" id="PS50977"/>
    </source>
</evidence>
<comment type="caution">
    <text evidence="6">The sequence shown here is derived from an EMBL/GenBank/DDBJ whole genome shotgun (WGS) entry which is preliminary data.</text>
</comment>
<evidence type="ECO:0000256" key="4">
    <source>
        <dbReference type="PROSITE-ProRule" id="PRU00335"/>
    </source>
</evidence>
<dbReference type="PROSITE" id="PS50977">
    <property type="entry name" value="HTH_TETR_2"/>
    <property type="match status" value="1"/>
</dbReference>
<dbReference type="GO" id="GO:0003677">
    <property type="term" value="F:DNA binding"/>
    <property type="evidence" value="ECO:0007669"/>
    <property type="project" value="UniProtKB-UniRule"/>
</dbReference>
<dbReference type="SUPFAM" id="SSF48498">
    <property type="entry name" value="Tetracyclin repressor-like, C-terminal domain"/>
    <property type="match status" value="1"/>
</dbReference>
<keyword evidence="3" id="KW-0804">Transcription</keyword>
<evidence type="ECO:0000256" key="2">
    <source>
        <dbReference type="ARBA" id="ARBA00023125"/>
    </source>
</evidence>
<dbReference type="Pfam" id="PF16925">
    <property type="entry name" value="TetR_C_13"/>
    <property type="match status" value="1"/>
</dbReference>
<feature type="DNA-binding region" description="H-T-H motif" evidence="4">
    <location>
        <begin position="29"/>
        <end position="48"/>
    </location>
</feature>
<dbReference type="InterPro" id="IPR009057">
    <property type="entry name" value="Homeodomain-like_sf"/>
</dbReference>
<sequence length="193" mass="21078">MARPREFDEHQALTAAMQVFWEKGYEATSLSDLTSAMGIQRPSLYSTFGDKESLFQAALSLYAERSLAFIQKKLESAPSAKAAVLLYLQGVVSSADGHRPELGCLCVNTMVELAPHHQGFTQFTRVYQQQITELIQSILEKGKQSGELSETLYAPALASAIVISAVGLAVTMKSNPDITLVEQAVQQIILLLD</sequence>
<reference evidence="6 7" key="1">
    <citation type="submission" date="2020-08" db="EMBL/GenBank/DDBJ databases">
        <title>Genomic Encyclopedia of Type Strains, Phase III (KMG-III): the genomes of soil and plant-associated and newly described type strains.</title>
        <authorList>
            <person name="Whitman W."/>
        </authorList>
    </citation>
    <scope>NUCLEOTIDE SEQUENCE [LARGE SCALE GENOMIC DNA]</scope>
    <source>
        <strain evidence="6 7">CECT 5862</strain>
    </source>
</reference>
<dbReference type="InterPro" id="IPR001647">
    <property type="entry name" value="HTH_TetR"/>
</dbReference>
<feature type="domain" description="HTH tetR-type" evidence="5">
    <location>
        <begin position="6"/>
        <end position="66"/>
    </location>
</feature>
<dbReference type="Proteomes" id="UP000570361">
    <property type="component" value="Unassembled WGS sequence"/>
</dbReference>
<name>A0A7W5FQR5_9BACL</name>
<dbReference type="InterPro" id="IPR036271">
    <property type="entry name" value="Tet_transcr_reg_TetR-rel_C_sf"/>
</dbReference>
<dbReference type="Pfam" id="PF00440">
    <property type="entry name" value="TetR_N"/>
    <property type="match status" value="1"/>
</dbReference>
<accession>A0A7W5FQR5</accession>
<dbReference type="PANTHER" id="PTHR47506:SF1">
    <property type="entry name" value="HTH-TYPE TRANSCRIPTIONAL REGULATOR YJDC"/>
    <property type="match status" value="1"/>
</dbReference>
<keyword evidence="2 4" id="KW-0238">DNA-binding</keyword>
<dbReference type="Gene3D" id="1.10.357.10">
    <property type="entry name" value="Tetracycline Repressor, domain 2"/>
    <property type="match status" value="1"/>
</dbReference>
<dbReference type="EMBL" id="JACHXK010000021">
    <property type="protein sequence ID" value="MBB3113726.1"/>
    <property type="molecule type" value="Genomic_DNA"/>
</dbReference>
<protein>
    <submittedName>
        <fullName evidence="6">TetR/AcrR family transcriptional repressor of nem operon</fullName>
    </submittedName>
</protein>
<gene>
    <name evidence="6" type="ORF">FHS18_005839</name>
</gene>
<evidence type="ECO:0000313" key="7">
    <source>
        <dbReference type="Proteomes" id="UP000570361"/>
    </source>
</evidence>
<organism evidence="6 7">
    <name type="scientific">Paenibacillus phyllosphaerae</name>
    <dbReference type="NCBI Taxonomy" id="274593"/>
    <lineage>
        <taxon>Bacteria</taxon>
        <taxon>Bacillati</taxon>
        <taxon>Bacillota</taxon>
        <taxon>Bacilli</taxon>
        <taxon>Bacillales</taxon>
        <taxon>Paenibacillaceae</taxon>
        <taxon>Paenibacillus</taxon>
    </lineage>
</organism>
<dbReference type="SUPFAM" id="SSF46689">
    <property type="entry name" value="Homeodomain-like"/>
    <property type="match status" value="1"/>
</dbReference>
<proteinExistence type="predicted"/>
<dbReference type="AlphaFoldDB" id="A0A7W5FQR5"/>
<evidence type="ECO:0000256" key="1">
    <source>
        <dbReference type="ARBA" id="ARBA00023015"/>
    </source>
</evidence>
<evidence type="ECO:0000313" key="6">
    <source>
        <dbReference type="EMBL" id="MBB3113726.1"/>
    </source>
</evidence>